<evidence type="ECO:0000313" key="3">
    <source>
        <dbReference type="Proteomes" id="UP001138540"/>
    </source>
</evidence>
<organism evidence="2 3">
    <name type="scientific">Sphingobium lignivorans</name>
    <dbReference type="NCBI Taxonomy" id="2735886"/>
    <lineage>
        <taxon>Bacteria</taxon>
        <taxon>Pseudomonadati</taxon>
        <taxon>Pseudomonadota</taxon>
        <taxon>Alphaproteobacteria</taxon>
        <taxon>Sphingomonadales</taxon>
        <taxon>Sphingomonadaceae</taxon>
        <taxon>Sphingobium</taxon>
    </lineage>
</organism>
<reference evidence="2 3" key="1">
    <citation type="submission" date="2020-08" db="EMBL/GenBank/DDBJ databases">
        <title>Exploring microbial biodiversity for novel pathways involved in the catabolism of aromatic compounds derived from lignin.</title>
        <authorList>
            <person name="Elkins J."/>
        </authorList>
    </citation>
    <scope>NUCLEOTIDE SEQUENCE [LARGE SCALE GENOMIC DNA]</scope>
    <source>
        <strain evidence="2 3">B1D3A</strain>
    </source>
</reference>
<evidence type="ECO:0000259" key="1">
    <source>
        <dbReference type="Pfam" id="PF14301"/>
    </source>
</evidence>
<keyword evidence="3" id="KW-1185">Reference proteome</keyword>
<name>A0ABR6NF76_9SPHN</name>
<evidence type="ECO:0000313" key="2">
    <source>
        <dbReference type="EMBL" id="MBB5985938.1"/>
    </source>
</evidence>
<feature type="domain" description="DUF4376" evidence="1">
    <location>
        <begin position="76"/>
        <end position="192"/>
    </location>
</feature>
<dbReference type="Pfam" id="PF14301">
    <property type="entry name" value="DUF4376"/>
    <property type="match status" value="1"/>
</dbReference>
<proteinExistence type="predicted"/>
<gene>
    <name evidence="2" type="ORF">HNP60_001912</name>
</gene>
<comment type="caution">
    <text evidence="2">The sequence shown here is derived from an EMBL/GenBank/DDBJ whole genome shotgun (WGS) entry which is preliminary data.</text>
</comment>
<protein>
    <recommendedName>
        <fullName evidence="1">DUF4376 domain-containing protein</fullName>
    </recommendedName>
</protein>
<sequence length="198" mass="21438">MTVHLFIVDEETGESRSRVEVPSMDFVPHYPTPDGCVLFEFDTALGDPADFRTEKDGDDIVFVPIVADPVEALSAAKLSKRAALNAIRDAKINGVCSTDFGLVDMDDSSPRESRRKLHGAVSGAMIALQFGQPFSVTWTMADDQDVTLDAQQTIAMGMAVFAFVDACHRNARDIKSLIDEAPDMAALEAIDISSGWPA</sequence>
<dbReference type="InterPro" id="IPR025484">
    <property type="entry name" value="DUF4376"/>
</dbReference>
<dbReference type="Proteomes" id="UP001138540">
    <property type="component" value="Unassembled WGS sequence"/>
</dbReference>
<dbReference type="RefSeq" id="WP_184152886.1">
    <property type="nucleotide sequence ID" value="NZ_JACHKA010000001.1"/>
</dbReference>
<dbReference type="EMBL" id="JACHKA010000001">
    <property type="protein sequence ID" value="MBB5985938.1"/>
    <property type="molecule type" value="Genomic_DNA"/>
</dbReference>
<accession>A0ABR6NF76</accession>